<evidence type="ECO:0000256" key="3">
    <source>
        <dbReference type="SAM" id="SignalP"/>
    </source>
</evidence>
<comment type="similarity">
    <text evidence="1">Belongs to the outer membrane factor (OMF) (TC 1.B.17) family.</text>
</comment>
<dbReference type="Gene3D" id="1.20.1600.10">
    <property type="entry name" value="Outer membrane efflux proteins (OEP)"/>
    <property type="match status" value="1"/>
</dbReference>
<accession>A0A1H0G4M1</accession>
<dbReference type="SUPFAM" id="SSF56954">
    <property type="entry name" value="Outer membrane efflux proteins (OEP)"/>
    <property type="match status" value="1"/>
</dbReference>
<reference evidence="5" key="1">
    <citation type="submission" date="2016-10" db="EMBL/GenBank/DDBJ databases">
        <authorList>
            <person name="Varghese N."/>
            <person name="Submissions S."/>
        </authorList>
    </citation>
    <scope>NUCLEOTIDE SEQUENCE [LARGE SCALE GENOMIC DNA]</scope>
    <source>
        <strain evidence="5">CGMCC 1.6444</strain>
    </source>
</reference>
<dbReference type="AlphaFoldDB" id="A0A1H0G4M1"/>
<feature type="chain" id="PRO_5011724777" evidence="3">
    <location>
        <begin position="24"/>
        <end position="434"/>
    </location>
</feature>
<dbReference type="GO" id="GO:0015562">
    <property type="term" value="F:efflux transmembrane transporter activity"/>
    <property type="evidence" value="ECO:0007669"/>
    <property type="project" value="InterPro"/>
</dbReference>
<feature type="coiled-coil region" evidence="2">
    <location>
        <begin position="181"/>
        <end position="208"/>
    </location>
</feature>
<proteinExistence type="inferred from homology"/>
<evidence type="ECO:0000313" key="5">
    <source>
        <dbReference type="Proteomes" id="UP000199075"/>
    </source>
</evidence>
<evidence type="ECO:0000256" key="2">
    <source>
        <dbReference type="SAM" id="Coils"/>
    </source>
</evidence>
<keyword evidence="5" id="KW-1185">Reference proteome</keyword>
<protein>
    <submittedName>
        <fullName evidence="4">Outer membrane protein TolC</fullName>
    </submittedName>
</protein>
<dbReference type="STRING" id="419597.SAMN04487957_10362"/>
<evidence type="ECO:0000313" key="4">
    <source>
        <dbReference type="EMBL" id="SDO01699.1"/>
    </source>
</evidence>
<dbReference type="EMBL" id="FNIV01000003">
    <property type="protein sequence ID" value="SDO01699.1"/>
    <property type="molecule type" value="Genomic_DNA"/>
</dbReference>
<sequence>MIKAALLLTGVLGVAWMPAIAVAGSEADSLQKAIQIAIDQDPWLTGSMSTEAALENEAIASAQLPDPQISLKAGNLPVDTFDLNQEGMTQFSVGISQKFPRGDSLALAKQQKQQIAAQQPMLRQDREARVEATVSQLWLEATRAQLSIERIERDRSLFEQLADVAEVSYSSAFGMTRQDDVIRAQLELTRLEDRLTDLRQQQEAVERQLSEWLGSEAIMPVVADFPGLELEEPKLFTAVERPNRQAWYERVRYHPAVLAVDKSIDAMEIGVDAARQQYKPEWGVSAQYGYREDDPMGGSRADLFSVGVTFDVPIFTENRQDKRVAAAASRHESVQYQRESLIRELIARLETNWAKLSRLDERLALYGNRLLPELSEQAEASLNAYNNDDGDFAEAVRARIDETNASVELIGLKAQRLKVISDINYLLSQGTSSR</sequence>
<gene>
    <name evidence="4" type="ORF">SAMN04487957_10362</name>
</gene>
<organism evidence="4 5">
    <name type="scientific">Halomonas shengliensis</name>
    <dbReference type="NCBI Taxonomy" id="419597"/>
    <lineage>
        <taxon>Bacteria</taxon>
        <taxon>Pseudomonadati</taxon>
        <taxon>Pseudomonadota</taxon>
        <taxon>Gammaproteobacteria</taxon>
        <taxon>Oceanospirillales</taxon>
        <taxon>Halomonadaceae</taxon>
        <taxon>Halomonas</taxon>
    </lineage>
</organism>
<keyword evidence="3" id="KW-0732">Signal</keyword>
<feature type="signal peptide" evidence="3">
    <location>
        <begin position="1"/>
        <end position="23"/>
    </location>
</feature>
<dbReference type="Proteomes" id="UP000199075">
    <property type="component" value="Unassembled WGS sequence"/>
</dbReference>
<name>A0A1H0G4M1_9GAMM</name>
<dbReference type="Pfam" id="PF02321">
    <property type="entry name" value="OEP"/>
    <property type="match status" value="1"/>
</dbReference>
<dbReference type="RefSeq" id="WP_245678688.1">
    <property type="nucleotide sequence ID" value="NZ_FNIV01000003.1"/>
</dbReference>
<keyword evidence="2" id="KW-0175">Coiled coil</keyword>
<dbReference type="PANTHER" id="PTHR30203">
    <property type="entry name" value="OUTER MEMBRANE CATION EFFLUX PROTEIN"/>
    <property type="match status" value="1"/>
</dbReference>
<dbReference type="InterPro" id="IPR003423">
    <property type="entry name" value="OMP_efflux"/>
</dbReference>
<evidence type="ECO:0000256" key="1">
    <source>
        <dbReference type="ARBA" id="ARBA00007613"/>
    </source>
</evidence>
<dbReference type="InterPro" id="IPR010131">
    <property type="entry name" value="MdtP/NodT-like"/>
</dbReference>